<sequence>MKNPKNAISTEIYSHGAVETAVPASAHRPAFHSTLHMLARSPSLAPIRRLRSGVSCAAVAAACIFPLPALGGSYFVSNETELRQAIADANADGDPDARITLTADVTLPTSISFPSLTKPVTIDTGEFVLRGDSGTVWGQQYTLYFPSGHLIIDGTVQAGNAPGGYSSGDGIAGVAVAMDKDGTIENNGTVIGGSGAIISGTGASGFYGGPGIFVWDDGVTVINNGEARGGKGEDIDVGGENDDTVDTRAGTGGAGLVFRKSSSSVNNGTLLGGEGGSIRNPGSNRQFGGNGGVGAAFLGGGVHVNNGTIQGGAGGRGINGAESGHGAGGTGVRLVGGSLTNSASGRIVGANGQAGGGAGDRGGSRGGTGLVLTNASFVNMGVVQAGDSGANAQAGTGIVASNATIINSGTISAGTNDVGTRGVAIEFTENTTNTLELRAGSNVAGLVSARGADMLVLGGEADATFDAGRIGGALNPAGQFQQFESFKKTGASTWTLTGTTPELTPWELDEGVLSVSSDGSLGAAGGTLTFNGGTLRVTGTEMAYTPRNLVWGEKGGSIDIAAAGHTFMLAQQLTGGGSLTKLGAGTLALTGAGQHTGGTTIASGTLQIGAGGASGSLSGDVVNNGTLAFNRSNNAIFAGIVSGSGGLRQIGSGSTSLTGANSYAGATSVEAGSLFVNGDQSAATGRTTVHSAATLGGTGILGGGATIADGGALDPGELGSAPGTLTVKGDLALAQGSILNYNFGQAGVVGGPLNDLVEISGDLVLDGTLNVATSSGGSFSPGVYRVINYGGTLTDNGLLLGTLPSAGVSLQLSVANQVNLINAGDMKLNFWDGSAGPKDDGAIDGGDGVWQNSAGNDNWTDAAGAVNAPFEDGAFATFMGTPGKVVVDESLGAVSAAGMQFATDGYRIEGDRLTLVGPTSTIRVGVGTAAGKGMTATIASELSGSPELVKEDAGILVLTGSNSYNGGTRITGGTLRIASDGNLGAAAGGVILDGGTLNTTADIATDRAFTLEGGGALSTDLGTRLTLGGSLTGAGNLFKTGAGTLLLAGDANYTGGTILEAGTLKAAAADMFSAGSAHTVLQAGTLHLSGFDQTVAWLDNAGDVVMGGAPGTTLSITGDYKGSGGTIRFNTALGEDASKTDRLVVGGATSGSTNLKVVNAGGRGAPTREGIKVVDVEGASEGTFSLVGDYLYKGEQAVVAGAYAYRLFKNGISTPTDGDWYLRSALAGDPTNPQYQPGVPLYEVYPQSLQSFNSLGTLRERVGNRSWADERGQASAGYGLSQSDALQSDDVDLSGNWARIEAAHGAFSPEITTAGADYTLSTWKIQGGADRLVHQDGNGKLVAGFSLHAGSISADITSVHGDGTINTIGYGFTGTLTWYGESGFYIDGQGRASWFNSDINSTTANRELGQDNTAFGYSVSIEGGKRMAIGDNWSLTPQVQLAYSSVDFNAFTDTFGSAVSLDRSDSLLGRLSLSADYENTWITGTGRKSRANVYGIASLYNEFLNGSTVAVSGEKFTSKNEPLWGGIGFGGSYNWADDSYAVYGEVLAKGSLENLGDNYSLNWTAGFRAIW</sequence>
<evidence type="ECO:0000256" key="1">
    <source>
        <dbReference type="ARBA" id="ARBA00022729"/>
    </source>
</evidence>
<name>Q11CH2_CHESB</name>
<dbReference type="NCBIfam" id="TIGR01414">
    <property type="entry name" value="autotrans_barl"/>
    <property type="match status" value="1"/>
</dbReference>
<dbReference type="NCBIfam" id="TIGR02601">
    <property type="entry name" value="autotrns_rpt"/>
    <property type="match status" value="4"/>
</dbReference>
<dbReference type="SUPFAM" id="SSF103515">
    <property type="entry name" value="Autotransporter"/>
    <property type="match status" value="1"/>
</dbReference>
<feature type="domain" description="Autotransporter" evidence="3">
    <location>
        <begin position="1289"/>
        <end position="1571"/>
    </location>
</feature>
<evidence type="ECO:0000313" key="4">
    <source>
        <dbReference type="EMBL" id="ABG64903.1"/>
    </source>
</evidence>
<keyword evidence="2" id="KW-0812">Transmembrane</keyword>
<dbReference type="InterPro" id="IPR051551">
    <property type="entry name" value="Autotransporter_adhesion"/>
</dbReference>
<dbReference type="InterPro" id="IPR012332">
    <property type="entry name" value="Autotransporter_pectin_lyase_C"/>
</dbReference>
<gene>
    <name evidence="4" type="ordered locus">Meso_3532</name>
</gene>
<dbReference type="eggNOG" id="COG3468">
    <property type="taxonomic scope" value="Bacteria"/>
</dbReference>
<dbReference type="PANTHER" id="PTHR35037">
    <property type="entry name" value="C-TERMINAL REGION OF AIDA-LIKE PROTEIN"/>
    <property type="match status" value="1"/>
</dbReference>
<dbReference type="InterPro" id="IPR036709">
    <property type="entry name" value="Autotransporte_beta_dom_sf"/>
</dbReference>
<dbReference type="PANTHER" id="PTHR35037:SF3">
    <property type="entry name" value="C-TERMINAL REGION OF AIDA-LIKE PROTEIN"/>
    <property type="match status" value="1"/>
</dbReference>
<evidence type="ECO:0000259" key="3">
    <source>
        <dbReference type="PROSITE" id="PS51208"/>
    </source>
</evidence>
<evidence type="ECO:0000256" key="2">
    <source>
        <dbReference type="SAM" id="Phobius"/>
    </source>
</evidence>
<organism evidence="4">
    <name type="scientific">Chelativorans sp. (strain BNC1)</name>
    <dbReference type="NCBI Taxonomy" id="266779"/>
    <lineage>
        <taxon>Bacteria</taxon>
        <taxon>Pseudomonadati</taxon>
        <taxon>Pseudomonadota</taxon>
        <taxon>Alphaproteobacteria</taxon>
        <taxon>Hyphomicrobiales</taxon>
        <taxon>Phyllobacteriaceae</taxon>
        <taxon>Chelativorans</taxon>
    </lineage>
</organism>
<dbReference type="Pfam" id="PF18883">
    <property type="entry name" value="AC_1"/>
    <property type="match status" value="1"/>
</dbReference>
<dbReference type="EMBL" id="CP000390">
    <property type="protein sequence ID" value="ABG64903.1"/>
    <property type="molecule type" value="Genomic_DNA"/>
</dbReference>
<dbReference type="HOGENOM" id="CLU_002551_4_2_5"/>
<keyword evidence="2" id="KW-1133">Transmembrane helix</keyword>
<feature type="transmembrane region" description="Helical" evidence="2">
    <location>
        <begin position="54"/>
        <end position="76"/>
    </location>
</feature>
<dbReference type="CDD" id="cd01344">
    <property type="entry name" value="PL2_Passenger_AT"/>
    <property type="match status" value="1"/>
</dbReference>
<dbReference type="InterPro" id="IPR006315">
    <property type="entry name" value="OM_autotransptr_brl_dom"/>
</dbReference>
<keyword evidence="1" id="KW-0732">Signal</keyword>
<dbReference type="GO" id="GO:0019867">
    <property type="term" value="C:outer membrane"/>
    <property type="evidence" value="ECO:0007669"/>
    <property type="project" value="InterPro"/>
</dbReference>
<dbReference type="SUPFAM" id="SSF51126">
    <property type="entry name" value="Pectin lyase-like"/>
    <property type="match status" value="3"/>
</dbReference>
<accession>Q11CH2</accession>
<dbReference type="Pfam" id="PF03797">
    <property type="entry name" value="Autotransporter"/>
    <property type="match status" value="1"/>
</dbReference>
<dbReference type="eggNOG" id="COG2911">
    <property type="taxonomic scope" value="Bacteria"/>
</dbReference>
<dbReference type="InterPro" id="IPR011050">
    <property type="entry name" value="Pectin_lyase_fold/virulence"/>
</dbReference>
<dbReference type="Pfam" id="PF12951">
    <property type="entry name" value="PATR"/>
    <property type="match status" value="4"/>
</dbReference>
<dbReference type="STRING" id="266779.Meso_3532"/>
<dbReference type="PROSITE" id="PS51208">
    <property type="entry name" value="AUTOTRANSPORTER"/>
    <property type="match status" value="1"/>
</dbReference>
<keyword evidence="2" id="KW-0472">Membrane</keyword>
<dbReference type="InterPro" id="IPR005546">
    <property type="entry name" value="Autotransporte_beta"/>
</dbReference>
<dbReference type="Gene3D" id="2.160.20.20">
    <property type="match status" value="2"/>
</dbReference>
<dbReference type="InterPro" id="IPR013425">
    <property type="entry name" value="Autotrns_rpt"/>
</dbReference>
<protein>
    <submittedName>
        <fullName evidence="4">Outer membrane autotransporter barrel domain</fullName>
    </submittedName>
</protein>
<reference evidence="4" key="1">
    <citation type="submission" date="2006-06" db="EMBL/GenBank/DDBJ databases">
        <title>Complete sequence of chromosome of Chelativorans sp. BNC1.</title>
        <authorList>
            <consortium name="US DOE Joint Genome Institute"/>
            <person name="Copeland A."/>
            <person name="Lucas S."/>
            <person name="Lapidus A."/>
            <person name="Barry K."/>
            <person name="Detter J.C."/>
            <person name="Glavina del Rio T."/>
            <person name="Hammon N."/>
            <person name="Israni S."/>
            <person name="Dalin E."/>
            <person name="Tice H."/>
            <person name="Pitluck S."/>
            <person name="Chertkov O."/>
            <person name="Brettin T."/>
            <person name="Bruce D."/>
            <person name="Han C."/>
            <person name="Tapia R."/>
            <person name="Gilna P."/>
            <person name="Schmutz J."/>
            <person name="Larimer F."/>
            <person name="Land M."/>
            <person name="Hauser L."/>
            <person name="Kyrpides N."/>
            <person name="Mikhailova N."/>
            <person name="Richardson P."/>
        </authorList>
    </citation>
    <scope>NUCLEOTIDE SEQUENCE</scope>
    <source>
        <strain evidence="4">BNC1</strain>
    </source>
</reference>
<proteinExistence type="predicted"/>
<dbReference type="KEGG" id="mes:Meso_3532"/>
<dbReference type="InterPro" id="IPR043990">
    <property type="entry name" value="AC_1"/>
</dbReference>
<dbReference type="SMART" id="SM00869">
    <property type="entry name" value="Autotransporter"/>
    <property type="match status" value="1"/>
</dbReference>
<dbReference type="Gene3D" id="2.40.128.130">
    <property type="entry name" value="Autotransporter beta-domain"/>
    <property type="match status" value="1"/>
</dbReference>